<reference evidence="14" key="1">
    <citation type="submission" date="2021-12" db="EMBL/GenBank/DDBJ databases">
        <authorList>
            <person name="Martin H S."/>
        </authorList>
    </citation>
    <scope>NUCLEOTIDE SEQUENCE</scope>
</reference>
<dbReference type="InterPro" id="IPR056190">
    <property type="entry name" value="NOMO_5th"/>
</dbReference>
<dbReference type="InterPro" id="IPR055074">
    <property type="entry name" value="NOMO1-3_2nd"/>
</dbReference>
<name>A0A8J9VLU0_9NEOP</name>
<keyword evidence="6" id="KW-0472">Membrane</keyword>
<feature type="domain" description="NOMO-like ninth beta-sandwich" evidence="9">
    <location>
        <begin position="735"/>
        <end position="796"/>
    </location>
</feature>
<evidence type="ECO:0000259" key="8">
    <source>
        <dbReference type="Pfam" id="PF22898"/>
    </source>
</evidence>
<feature type="domain" description="NOMO second beta-sandwich" evidence="10">
    <location>
        <begin position="316"/>
        <end position="383"/>
    </location>
</feature>
<evidence type="ECO:0000256" key="7">
    <source>
        <dbReference type="SAM" id="SignalP"/>
    </source>
</evidence>
<keyword evidence="15" id="KW-1185">Reference proteome</keyword>
<dbReference type="Pfam" id="PF23141">
    <property type="entry name" value="Ig_NOMO"/>
    <property type="match status" value="1"/>
</dbReference>
<protein>
    <recommendedName>
        <fullName evidence="16">Nodal modulator 1</fullName>
    </recommendedName>
</protein>
<dbReference type="SUPFAM" id="SSF49452">
    <property type="entry name" value="Starch-binding domain-like"/>
    <property type="match status" value="1"/>
</dbReference>
<evidence type="ECO:0000259" key="13">
    <source>
        <dbReference type="Pfam" id="PF23194"/>
    </source>
</evidence>
<evidence type="ECO:0000259" key="11">
    <source>
        <dbReference type="Pfam" id="PF23141"/>
    </source>
</evidence>
<dbReference type="InterPro" id="IPR056189">
    <property type="entry name" value="NOMO_3rd"/>
</dbReference>
<feature type="domain" description="NOMO seventh transthyretin-like" evidence="11">
    <location>
        <begin position="572"/>
        <end position="621"/>
    </location>
</feature>
<feature type="domain" description="NOMO second beta-sandwich" evidence="10">
    <location>
        <begin position="117"/>
        <end position="204"/>
    </location>
</feature>
<evidence type="ECO:0000256" key="6">
    <source>
        <dbReference type="ARBA" id="ARBA00023136"/>
    </source>
</evidence>
<keyword evidence="4" id="KW-0256">Endoplasmic reticulum</keyword>
<evidence type="ECO:0000256" key="2">
    <source>
        <dbReference type="ARBA" id="ARBA00022692"/>
    </source>
</evidence>
<dbReference type="GO" id="GO:0005789">
    <property type="term" value="C:endoplasmic reticulum membrane"/>
    <property type="evidence" value="ECO:0007669"/>
    <property type="project" value="UniProtKB-SubCell"/>
</dbReference>
<dbReference type="OrthoDB" id="10263633at2759"/>
<dbReference type="EMBL" id="OV170224">
    <property type="protein sequence ID" value="CAH0724463.1"/>
    <property type="molecule type" value="Genomic_DNA"/>
</dbReference>
<evidence type="ECO:0000256" key="5">
    <source>
        <dbReference type="ARBA" id="ARBA00022989"/>
    </source>
</evidence>
<dbReference type="SUPFAM" id="SSF49478">
    <property type="entry name" value="Cna protein B-type domain"/>
    <property type="match status" value="1"/>
</dbReference>
<dbReference type="InterPro" id="IPR051417">
    <property type="entry name" value="SDr/BOS_complex"/>
</dbReference>
<feature type="signal peptide" evidence="7">
    <location>
        <begin position="1"/>
        <end position="24"/>
    </location>
</feature>
<evidence type="ECO:0000259" key="10">
    <source>
        <dbReference type="Pfam" id="PF22904"/>
    </source>
</evidence>
<evidence type="ECO:0000259" key="12">
    <source>
        <dbReference type="Pfam" id="PF23193"/>
    </source>
</evidence>
<evidence type="ECO:0000256" key="3">
    <source>
        <dbReference type="ARBA" id="ARBA00022729"/>
    </source>
</evidence>
<organism evidence="14 15">
    <name type="scientific">Brenthis ino</name>
    <name type="common">lesser marbled fritillary</name>
    <dbReference type="NCBI Taxonomy" id="405034"/>
    <lineage>
        <taxon>Eukaryota</taxon>
        <taxon>Metazoa</taxon>
        <taxon>Ecdysozoa</taxon>
        <taxon>Arthropoda</taxon>
        <taxon>Hexapoda</taxon>
        <taxon>Insecta</taxon>
        <taxon>Pterygota</taxon>
        <taxon>Neoptera</taxon>
        <taxon>Endopterygota</taxon>
        <taxon>Lepidoptera</taxon>
        <taxon>Glossata</taxon>
        <taxon>Ditrysia</taxon>
        <taxon>Papilionoidea</taxon>
        <taxon>Nymphalidae</taxon>
        <taxon>Heliconiinae</taxon>
        <taxon>Argynnini</taxon>
        <taxon>Brenthis</taxon>
    </lineage>
</organism>
<evidence type="ECO:0008006" key="16">
    <source>
        <dbReference type="Google" id="ProtNLM"/>
    </source>
</evidence>
<gene>
    <name evidence="14" type="ORF">BINO364_LOCUS10169</name>
</gene>
<dbReference type="InterPro" id="IPR056319">
    <property type="entry name" value="NOMO_7th"/>
</dbReference>
<evidence type="ECO:0000313" key="14">
    <source>
        <dbReference type="EMBL" id="CAH0724463.1"/>
    </source>
</evidence>
<keyword evidence="5" id="KW-1133">Transmembrane helix</keyword>
<dbReference type="InterPro" id="IPR013784">
    <property type="entry name" value="Carb-bd-like_fold"/>
</dbReference>
<dbReference type="PANTHER" id="PTHR23303">
    <property type="entry name" value="CARBOXYPEPTIDASE REGULATORY REGION-CONTAINING"/>
    <property type="match status" value="1"/>
</dbReference>
<dbReference type="InterPro" id="IPR055075">
    <property type="entry name" value="NOMO-like_N"/>
</dbReference>
<keyword evidence="3 7" id="KW-0732">Signal</keyword>
<evidence type="ECO:0000256" key="4">
    <source>
        <dbReference type="ARBA" id="ARBA00022824"/>
    </source>
</evidence>
<feature type="domain" description="NOMO-like N-terminal beta-sandwich" evidence="8">
    <location>
        <begin position="31"/>
        <end position="115"/>
    </location>
</feature>
<dbReference type="AlphaFoldDB" id="A0A8J9VLU0"/>
<dbReference type="GO" id="GO:0030246">
    <property type="term" value="F:carbohydrate binding"/>
    <property type="evidence" value="ECO:0007669"/>
    <property type="project" value="InterPro"/>
</dbReference>
<evidence type="ECO:0000313" key="15">
    <source>
        <dbReference type="Proteomes" id="UP000838878"/>
    </source>
</evidence>
<dbReference type="Gene3D" id="2.60.40.1120">
    <property type="entry name" value="Carboxypeptidase-like, regulatory domain"/>
    <property type="match status" value="2"/>
</dbReference>
<dbReference type="Pfam" id="PF23194">
    <property type="entry name" value="NOMO_5th"/>
    <property type="match status" value="1"/>
</dbReference>
<keyword evidence="2" id="KW-0812">Transmembrane</keyword>
<dbReference type="Proteomes" id="UP000838878">
    <property type="component" value="Chromosome 4"/>
</dbReference>
<evidence type="ECO:0000259" key="9">
    <source>
        <dbReference type="Pfam" id="PF22902"/>
    </source>
</evidence>
<dbReference type="SUPFAM" id="SSF117074">
    <property type="entry name" value="Hypothetical protein PA1324"/>
    <property type="match status" value="1"/>
</dbReference>
<dbReference type="Pfam" id="PF22902">
    <property type="entry name" value="NOMO1-like_9th"/>
    <property type="match status" value="1"/>
</dbReference>
<feature type="domain" description="NOMO fifth transthyretin-like" evidence="13">
    <location>
        <begin position="426"/>
        <end position="474"/>
    </location>
</feature>
<dbReference type="InterPro" id="IPR055073">
    <property type="entry name" value="NOMO1-like_9th"/>
</dbReference>
<dbReference type="Pfam" id="PF22898">
    <property type="entry name" value="NOMO1-like_1st"/>
    <property type="match status" value="1"/>
</dbReference>
<dbReference type="Pfam" id="PF22904">
    <property type="entry name" value="NOMO1-like_2nd"/>
    <property type="match status" value="2"/>
</dbReference>
<feature type="non-terminal residue" evidence="14">
    <location>
        <position position="1138"/>
    </location>
</feature>
<evidence type="ECO:0000256" key="1">
    <source>
        <dbReference type="ARBA" id="ARBA00004115"/>
    </source>
</evidence>
<dbReference type="PANTHER" id="PTHR23303:SF14">
    <property type="entry name" value="BOS COMPLEX SUBUNIT NOMO1-RELATED"/>
    <property type="match status" value="1"/>
</dbReference>
<feature type="chain" id="PRO_5035478452" description="Nodal modulator 1" evidence="7">
    <location>
        <begin position="25"/>
        <end position="1138"/>
    </location>
</feature>
<accession>A0A8J9VLU0</accession>
<feature type="domain" description="NOMO third transthyretin-like" evidence="12">
    <location>
        <begin position="209"/>
        <end position="313"/>
    </location>
</feature>
<dbReference type="Pfam" id="PF23193">
    <property type="entry name" value="NOMO_3rd"/>
    <property type="match status" value="1"/>
</dbReference>
<proteinExistence type="predicted"/>
<comment type="subcellular location">
    <subcellularLocation>
        <location evidence="1">Endoplasmic reticulum membrane</location>
        <topology evidence="1">Single-pass type I membrane protein</topology>
    </subcellularLocation>
</comment>
<sequence length="1138" mass="121065">MTKLINFAYLFVFYFLIFAPKCYTNDILGCGGFVKSHASLDFSKIEIGLYTKEGSLKEKTECAPTNGYYFLPLYEKGEYILKIHPPAGWSFEPSEVELNIDGETDQCSTGHDINFAFNGFGITGRVITAGQKQGPSGINVQLINENGDVRNTVTTVGGDFHFTPVIPGKYVVKASHSKWKLDPAQTVVQVKEGNTALPAGSLTVKGYDVSGSITSFGSPISGIYVLLYSKEEKQKFKVEGCKTALLQGVPDAPICYSVTDSGGEFHFGLVPAGEYNLLALSKSPGQAHISYNIKPNGVPFSVQHDSLYIKNAFEINGFTVIGSVLSSPAGDGMSGVRVLLNGEPVATSDASGKFTLTGLKPATYVLNFEHDKSQFEEVQVTVTSAGVAGAVRAAAARWRVCGALAPPEPRALAVLPGDLAVLAGHDGKWCTFLAPGTYTVKVEVSEQEQREGLQYFPASRSVAVGAGGADGVSFSQVRAQLRGRVTCAAPAPCAGLRVALRPLAADGHYAGPPRYADVKDGEYVFEEVPPGSVEVAVVGGEARLCWAQAAHNVAVAEPRHRAPPIALHGLALHVSSTHDIEVEYKSGNISGVLSVPAGRSRQCVPLAPRYELAPRGCHRVEPRAAAVRMDADDVPSVEFVATAHSNGIVIHSPEPATDVVLKISADGQEEQLVPLQPTPRDDGYVYEHTLYLAEGEVAVVTAQSNALLFTPRGAQRVAGGATCAARALALAAARALTLSGRIDPPVAGVEVVLEGGDVKLTQITKEDGEYRFGPLAADAQYAVSARKESYAFGARDAAGRIPAQRLAQIHVLLLDAGTGEPLDGALVSVSGGAFRRNVAAGGGRARFAALQPAHYYVKPNMKEFRFEPPHALRAVAEGGDYTETFKGVRVAWSVFGRVVSLSGAGAARVALRARPAPSASAPPAACPQQDATADQNGDFRIRGLLPNCVYQIELKESSEPELAGMELAKAPPLIEMKEEDVRGLRLVAVQGARATDGGVVVRAPPEHAAALRVRLAGVLTARLPRPSSAAAGALLPLPRLPADNATYALHVECTLSKLTHTFEEPVFYFNSDGKFKSFDVDFVIKVKSSEQELRQSSVLVLPALGALALLYWQRRRLPALPALPRPDLVRRPRGKKAQ</sequence>